<evidence type="ECO:0000313" key="3">
    <source>
        <dbReference type="Proteomes" id="UP001500432"/>
    </source>
</evidence>
<protein>
    <submittedName>
        <fullName evidence="2">Uncharacterized protein</fullName>
    </submittedName>
</protein>
<name>A0ABN3C057_9MICC</name>
<evidence type="ECO:0000256" key="1">
    <source>
        <dbReference type="SAM" id="MobiDB-lite"/>
    </source>
</evidence>
<dbReference type="Proteomes" id="UP001500432">
    <property type="component" value="Unassembled WGS sequence"/>
</dbReference>
<reference evidence="2 3" key="1">
    <citation type="journal article" date="2019" name="Int. J. Syst. Evol. Microbiol.">
        <title>The Global Catalogue of Microorganisms (GCM) 10K type strain sequencing project: providing services to taxonomists for standard genome sequencing and annotation.</title>
        <authorList>
            <consortium name="The Broad Institute Genomics Platform"/>
            <consortium name="The Broad Institute Genome Sequencing Center for Infectious Disease"/>
            <person name="Wu L."/>
            <person name="Ma J."/>
        </authorList>
    </citation>
    <scope>NUCLEOTIDE SEQUENCE [LARGE SCALE GENOMIC DNA]</scope>
    <source>
        <strain evidence="2 3">JCM 16034</strain>
    </source>
</reference>
<proteinExistence type="predicted"/>
<dbReference type="EMBL" id="BAAAQW010000010">
    <property type="protein sequence ID" value="GAA2202313.1"/>
    <property type="molecule type" value="Genomic_DNA"/>
</dbReference>
<feature type="region of interest" description="Disordered" evidence="1">
    <location>
        <begin position="42"/>
        <end position="71"/>
    </location>
</feature>
<keyword evidence="3" id="KW-1185">Reference proteome</keyword>
<evidence type="ECO:0000313" key="2">
    <source>
        <dbReference type="EMBL" id="GAA2202313.1"/>
    </source>
</evidence>
<accession>A0ABN3C057</accession>
<sequence length="202" mass="20914">MAPIPASRSAHQPPVQAVPVCGGRRCRFAVLGADAAVHGSFGIGTDRMRRDSRGPSPVAGAGTEKAPGTPWRSTLRAERADLLRGQTGCGVAFEPVGGGLDGRAPHGPCGGRASPETATAWPRYPGVRARTETTKQATATATVTARDHRVRTRTAASSAPSVTIAIPDQPLAVDWARNHFRASDSATDAMRWSASAQATAAS</sequence>
<gene>
    <name evidence="2" type="ORF">GCM10009849_30240</name>
</gene>
<comment type="caution">
    <text evidence="2">The sequence shown here is derived from an EMBL/GenBank/DDBJ whole genome shotgun (WGS) entry which is preliminary data.</text>
</comment>
<organism evidence="2 3">
    <name type="scientific">Sinomonas flava</name>
    <dbReference type="NCBI Taxonomy" id="496857"/>
    <lineage>
        <taxon>Bacteria</taxon>
        <taxon>Bacillati</taxon>
        <taxon>Actinomycetota</taxon>
        <taxon>Actinomycetes</taxon>
        <taxon>Micrococcales</taxon>
        <taxon>Micrococcaceae</taxon>
        <taxon>Sinomonas</taxon>
    </lineage>
</organism>